<dbReference type="Proteomes" id="UP000677537">
    <property type="component" value="Unassembled WGS sequence"/>
</dbReference>
<dbReference type="EMBL" id="JAGIZA010000012">
    <property type="protein sequence ID" value="MBP0494843.1"/>
    <property type="molecule type" value="Genomic_DNA"/>
</dbReference>
<dbReference type="GO" id="GO:0016788">
    <property type="term" value="F:hydrolase activity, acting on ester bonds"/>
    <property type="evidence" value="ECO:0007669"/>
    <property type="project" value="TreeGrafter"/>
</dbReference>
<dbReference type="Pfam" id="PF00756">
    <property type="entry name" value="Esterase"/>
    <property type="match status" value="1"/>
</dbReference>
<evidence type="ECO:0000256" key="2">
    <source>
        <dbReference type="ARBA" id="ARBA00022801"/>
    </source>
</evidence>
<reference evidence="4" key="1">
    <citation type="submission" date="2021-03" db="EMBL/GenBank/DDBJ databases">
        <authorList>
            <person name="So Y."/>
        </authorList>
    </citation>
    <scope>NUCLEOTIDE SEQUENCE</scope>
    <source>
        <strain evidence="4">SG15</strain>
    </source>
</reference>
<dbReference type="InterPro" id="IPR000801">
    <property type="entry name" value="Esterase-like"/>
</dbReference>
<evidence type="ECO:0000256" key="1">
    <source>
        <dbReference type="ARBA" id="ARBA00005622"/>
    </source>
</evidence>
<evidence type="ECO:0000313" key="5">
    <source>
        <dbReference type="Proteomes" id="UP000677537"/>
    </source>
</evidence>
<dbReference type="InterPro" id="IPR052558">
    <property type="entry name" value="Siderophore_Hydrolase_D"/>
</dbReference>
<keyword evidence="3" id="KW-0732">Signal</keyword>
<evidence type="ECO:0000256" key="3">
    <source>
        <dbReference type="SAM" id="SignalP"/>
    </source>
</evidence>
<dbReference type="SUPFAM" id="SSF53474">
    <property type="entry name" value="alpha/beta-Hydrolases"/>
    <property type="match status" value="1"/>
</dbReference>
<proteinExistence type="inferred from homology"/>
<keyword evidence="5" id="KW-1185">Reference proteome</keyword>
<dbReference type="RefSeq" id="WP_209375633.1">
    <property type="nucleotide sequence ID" value="NZ_JAGIZA010000012.1"/>
</dbReference>
<feature type="signal peptide" evidence="3">
    <location>
        <begin position="1"/>
        <end position="20"/>
    </location>
</feature>
<comment type="caution">
    <text evidence="4">The sequence shown here is derived from an EMBL/GenBank/DDBJ whole genome shotgun (WGS) entry which is preliminary data.</text>
</comment>
<evidence type="ECO:0000313" key="4">
    <source>
        <dbReference type="EMBL" id="MBP0494843.1"/>
    </source>
</evidence>
<sequence length="300" mass="32096">MNLNLARRAVLAALPTLALARDLAAQPGPSPQPAGVETFDLGNGEGPEWRIRLARPEGPAPAGGHPSLWLLDGDITFPMALRARQAVGAEGVALVGIGHPGDGRLNLAHRFLDLTPPTVAETFGERRRENPPETGGRDTFLTFLDTILRPELDRRMPLDPGRRTLFGHSLGALFGLHVLFTRPEMFEAYALADPSIWWNRRSILDEQAAFLAGMRLAGGRVVRPLRLLVSISGRPGQAASLARMGPPNGRETAAALAVVPGLRVGFRDMAEENHGTMIPLAIADALTLATGRPPEEIAAG</sequence>
<protein>
    <submittedName>
        <fullName evidence="4">Alpha/beta hydrolase</fullName>
    </submittedName>
</protein>
<dbReference type="PANTHER" id="PTHR40841">
    <property type="entry name" value="SIDEROPHORE TRIACETYLFUSARININE C ESTERASE"/>
    <property type="match status" value="1"/>
</dbReference>
<dbReference type="AlphaFoldDB" id="A0A940N054"/>
<dbReference type="PANTHER" id="PTHR40841:SF2">
    <property type="entry name" value="SIDEROPHORE-DEGRADING ESTERASE (EUROFUNG)"/>
    <property type="match status" value="1"/>
</dbReference>
<keyword evidence="2 4" id="KW-0378">Hydrolase</keyword>
<dbReference type="Gene3D" id="3.40.50.1820">
    <property type="entry name" value="alpha/beta hydrolase"/>
    <property type="match status" value="1"/>
</dbReference>
<accession>A0A940N054</accession>
<comment type="similarity">
    <text evidence="1">Belongs to the esterase D family.</text>
</comment>
<feature type="chain" id="PRO_5037783928" evidence="3">
    <location>
        <begin position="21"/>
        <end position="300"/>
    </location>
</feature>
<dbReference type="InterPro" id="IPR029058">
    <property type="entry name" value="AB_hydrolase_fold"/>
</dbReference>
<gene>
    <name evidence="4" type="ORF">J5Y10_18810</name>
</gene>
<name>A0A940N054_9PROT</name>
<organism evidence="4 5">
    <name type="scientific">Roseomonas indoligenes</name>
    <dbReference type="NCBI Taxonomy" id="2820811"/>
    <lineage>
        <taxon>Bacteria</taxon>
        <taxon>Pseudomonadati</taxon>
        <taxon>Pseudomonadota</taxon>
        <taxon>Alphaproteobacteria</taxon>
        <taxon>Acetobacterales</taxon>
        <taxon>Roseomonadaceae</taxon>
        <taxon>Roseomonas</taxon>
    </lineage>
</organism>